<name>A0A238Y4C5_9ACTN</name>
<dbReference type="RefSeq" id="WP_281258322.1">
    <property type="nucleotide sequence ID" value="NZ_FZNP01000005.1"/>
</dbReference>
<gene>
    <name evidence="2" type="ORF">SAMN06265355_105224</name>
</gene>
<keyword evidence="3" id="KW-1185">Reference proteome</keyword>
<proteinExistence type="predicted"/>
<dbReference type="AlphaFoldDB" id="A0A238Y4C5"/>
<keyword evidence="1" id="KW-0812">Transmembrane</keyword>
<feature type="transmembrane region" description="Helical" evidence="1">
    <location>
        <begin position="12"/>
        <end position="38"/>
    </location>
</feature>
<evidence type="ECO:0000313" key="3">
    <source>
        <dbReference type="Proteomes" id="UP000198420"/>
    </source>
</evidence>
<dbReference type="EMBL" id="FZNP01000005">
    <property type="protein sequence ID" value="SNR65832.1"/>
    <property type="molecule type" value="Genomic_DNA"/>
</dbReference>
<sequence>MFDRLLLRRLARLALIAAVQGASGAAGGAVITLTVLWVGRHC</sequence>
<keyword evidence="1" id="KW-1133">Transmembrane helix</keyword>
<evidence type="ECO:0000256" key="1">
    <source>
        <dbReference type="SAM" id="Phobius"/>
    </source>
</evidence>
<evidence type="ECO:0000313" key="2">
    <source>
        <dbReference type="EMBL" id="SNR65832.1"/>
    </source>
</evidence>
<protein>
    <submittedName>
        <fullName evidence="2">Uncharacterized protein</fullName>
    </submittedName>
</protein>
<organism evidence="2 3">
    <name type="scientific">Actinomadura mexicana</name>
    <dbReference type="NCBI Taxonomy" id="134959"/>
    <lineage>
        <taxon>Bacteria</taxon>
        <taxon>Bacillati</taxon>
        <taxon>Actinomycetota</taxon>
        <taxon>Actinomycetes</taxon>
        <taxon>Streptosporangiales</taxon>
        <taxon>Thermomonosporaceae</taxon>
        <taxon>Actinomadura</taxon>
    </lineage>
</organism>
<accession>A0A238Y4C5</accession>
<reference evidence="3" key="1">
    <citation type="submission" date="2017-06" db="EMBL/GenBank/DDBJ databases">
        <authorList>
            <person name="Varghese N."/>
            <person name="Submissions S."/>
        </authorList>
    </citation>
    <scope>NUCLEOTIDE SEQUENCE [LARGE SCALE GENOMIC DNA]</scope>
    <source>
        <strain evidence="3">DSM 44485</strain>
    </source>
</reference>
<keyword evidence="1" id="KW-0472">Membrane</keyword>
<dbReference type="Proteomes" id="UP000198420">
    <property type="component" value="Unassembled WGS sequence"/>
</dbReference>